<comment type="cofactor">
    <cofactor evidence="9">
        <name>Zn(2+)</name>
        <dbReference type="ChEBI" id="CHEBI:29105"/>
    </cofactor>
    <text evidence="9">Binds 2 zinc ions per subunit.</text>
</comment>
<dbReference type="FunFam" id="3.50.30.50:FF:000001">
    <property type="entry name" value="Kynurenine formamidase"/>
    <property type="match status" value="1"/>
</dbReference>
<keyword evidence="6 9" id="KW-0823">Tryptophan catabolism</keyword>
<feature type="binding site" evidence="9">
    <location>
        <position position="47"/>
    </location>
    <ligand>
        <name>Zn(2+)</name>
        <dbReference type="ChEBI" id="CHEBI:29105"/>
        <label>1</label>
    </ligand>
</feature>
<keyword evidence="3 9" id="KW-0479">Metal-binding</keyword>
<dbReference type="Pfam" id="PF04199">
    <property type="entry name" value="Cyclase"/>
    <property type="match status" value="1"/>
</dbReference>
<dbReference type="EC" id="3.5.1.9" evidence="9"/>
<feature type="binding site" evidence="9">
    <location>
        <position position="158"/>
    </location>
    <ligand>
        <name>Zn(2+)</name>
        <dbReference type="ChEBI" id="CHEBI:29105"/>
        <label>2</label>
    </ligand>
</feature>
<dbReference type="Gene3D" id="3.50.30.50">
    <property type="entry name" value="Putative cyclase"/>
    <property type="match status" value="1"/>
</dbReference>
<evidence type="ECO:0000256" key="9">
    <source>
        <dbReference type="HAMAP-Rule" id="MF_01969"/>
    </source>
</evidence>
<feature type="binding site" evidence="9">
    <location>
        <position position="53"/>
    </location>
    <ligand>
        <name>Zn(2+)</name>
        <dbReference type="ChEBI" id="CHEBI:29105"/>
        <label>2</label>
    </ligand>
</feature>
<proteinExistence type="inferred from homology"/>
<dbReference type="InterPro" id="IPR037175">
    <property type="entry name" value="KFase_sf"/>
</dbReference>
<accession>A0A926NA70</accession>
<comment type="function">
    <text evidence="1 9">Catalyzes the hydrolysis of N-formyl-L-kynurenine to L-kynurenine, the second step in the kynurenine pathway of tryptophan degradation.</text>
</comment>
<feature type="binding site" evidence="9">
    <location>
        <position position="170"/>
    </location>
    <ligand>
        <name>Zn(2+)</name>
        <dbReference type="ChEBI" id="CHEBI:29105"/>
        <label>1</label>
    </ligand>
</feature>
<keyword evidence="5 9" id="KW-0862">Zinc</keyword>
<dbReference type="NCBIfam" id="TIGR03035">
    <property type="entry name" value="trp_arylform"/>
    <property type="match status" value="1"/>
</dbReference>
<feature type="binding site" evidence="9">
    <location>
        <position position="17"/>
    </location>
    <ligand>
        <name>substrate</name>
    </ligand>
</feature>
<dbReference type="InterPro" id="IPR007325">
    <property type="entry name" value="KFase/CYL"/>
</dbReference>
<comment type="caution">
    <text evidence="10">The sequence shown here is derived from an EMBL/GenBank/DDBJ whole genome shotgun (WGS) entry which is preliminary data.</text>
</comment>
<evidence type="ECO:0000256" key="8">
    <source>
        <dbReference type="ARBA" id="ARBA00060547"/>
    </source>
</evidence>
<name>A0A926NA70_9BACL</name>
<dbReference type="AlphaFoldDB" id="A0A926NA70"/>
<comment type="subunit">
    <text evidence="2 9">Homodimer.</text>
</comment>
<reference evidence="10" key="1">
    <citation type="submission" date="2020-09" db="EMBL/GenBank/DDBJ databases">
        <title>A novel bacterium of genus Hazenella, isolated from South China Sea.</title>
        <authorList>
            <person name="Huang H."/>
            <person name="Mo K."/>
            <person name="Hu Y."/>
        </authorList>
    </citation>
    <scope>NUCLEOTIDE SEQUENCE</scope>
    <source>
        <strain evidence="10">IB182357</strain>
    </source>
</reference>
<dbReference type="SUPFAM" id="SSF102198">
    <property type="entry name" value="Putative cyclase"/>
    <property type="match status" value="1"/>
</dbReference>
<dbReference type="PANTHER" id="PTHR31118">
    <property type="entry name" value="CYCLASE-LIKE PROTEIN 2"/>
    <property type="match status" value="1"/>
</dbReference>
<evidence type="ECO:0000256" key="6">
    <source>
        <dbReference type="ARBA" id="ARBA00023079"/>
    </source>
</evidence>
<gene>
    <name evidence="9 10" type="primary">kynB</name>
    <name evidence="10" type="ORF">IC620_12050</name>
</gene>
<keyword evidence="11" id="KW-1185">Reference proteome</keyword>
<comment type="catalytic activity">
    <reaction evidence="7 9">
        <text>N-formyl-L-kynurenine + H2O = L-kynurenine + formate + H(+)</text>
        <dbReference type="Rhea" id="RHEA:13009"/>
        <dbReference type="ChEBI" id="CHEBI:15377"/>
        <dbReference type="ChEBI" id="CHEBI:15378"/>
        <dbReference type="ChEBI" id="CHEBI:15740"/>
        <dbReference type="ChEBI" id="CHEBI:57959"/>
        <dbReference type="ChEBI" id="CHEBI:58629"/>
        <dbReference type="EC" id="3.5.1.9"/>
    </reaction>
</comment>
<feature type="binding site" evidence="9">
    <location>
        <position position="170"/>
    </location>
    <ligand>
        <name>Zn(2+)</name>
        <dbReference type="ChEBI" id="CHEBI:29105"/>
        <label>2</label>
    </ligand>
</feature>
<comment type="similarity">
    <text evidence="9">Belongs to the Cyclase 1 superfamily. KynB family.</text>
</comment>
<dbReference type="InterPro" id="IPR017484">
    <property type="entry name" value="Kynurenine_formamidase_bac"/>
</dbReference>
<feature type="binding site" evidence="9">
    <location>
        <position position="51"/>
    </location>
    <ligand>
        <name>Zn(2+)</name>
        <dbReference type="ChEBI" id="CHEBI:29105"/>
        <label>1</label>
    </ligand>
</feature>
<dbReference type="PANTHER" id="PTHR31118:SF32">
    <property type="entry name" value="KYNURENINE FORMAMIDASE"/>
    <property type="match status" value="1"/>
</dbReference>
<feature type="active site" description="Proton donor/acceptor" evidence="9">
    <location>
        <position position="57"/>
    </location>
</feature>
<evidence type="ECO:0000256" key="2">
    <source>
        <dbReference type="ARBA" id="ARBA00011738"/>
    </source>
</evidence>
<dbReference type="GO" id="GO:0004328">
    <property type="term" value="F:formamidase activity"/>
    <property type="evidence" value="ECO:0007669"/>
    <property type="project" value="InterPro"/>
</dbReference>
<comment type="pathway">
    <text evidence="8 9">Amino-acid degradation; L-tryptophan degradation via kynurenine pathway; L-kynurenine from L-tryptophan: step 2/2.</text>
</comment>
<evidence type="ECO:0000313" key="10">
    <source>
        <dbReference type="EMBL" id="MBD1373086.1"/>
    </source>
</evidence>
<evidence type="ECO:0000256" key="7">
    <source>
        <dbReference type="ARBA" id="ARBA00048496"/>
    </source>
</evidence>
<dbReference type="EMBL" id="JACXAH010000016">
    <property type="protein sequence ID" value="MBD1373086.1"/>
    <property type="molecule type" value="Genomic_DNA"/>
</dbReference>
<dbReference type="RefSeq" id="WP_191138760.1">
    <property type="nucleotide sequence ID" value="NZ_JACXAG020000001.1"/>
</dbReference>
<evidence type="ECO:0000256" key="4">
    <source>
        <dbReference type="ARBA" id="ARBA00022801"/>
    </source>
</evidence>
<sequence length="211" mass="23107">MKIIDISQPLLEQIPVWPGDTPLTYDLAVTKEQSGSVNVGRIQMSVHTGTHVDAPYHFDVNGDQVNQLDLKIFMGQVRVIHLPNRMSIGASDFEGISLEGVKRLIIRTDSWQDPTRFPETCTYLRPDLVPLLAKKGIQLIGLDVPSVDPLDSKELPTHHALADAGIYILEGAVLSHVEEGNYELIALPLPIVGGDGSPVRAVLRTLSEASY</sequence>
<dbReference type="GO" id="GO:0004061">
    <property type="term" value="F:arylformamidase activity"/>
    <property type="evidence" value="ECO:0007669"/>
    <property type="project" value="UniProtKB-UniRule"/>
</dbReference>
<keyword evidence="4 9" id="KW-0378">Hydrolase</keyword>
<feature type="binding site" evidence="9">
    <location>
        <position position="53"/>
    </location>
    <ligand>
        <name>Zn(2+)</name>
        <dbReference type="ChEBI" id="CHEBI:29105"/>
        <label>1</label>
    </ligand>
</feature>
<dbReference type="HAMAP" id="MF_01969">
    <property type="entry name" value="KynB"/>
    <property type="match status" value="1"/>
</dbReference>
<dbReference type="GO" id="GO:0019441">
    <property type="term" value="P:L-tryptophan catabolic process to kynurenine"/>
    <property type="evidence" value="ECO:0007669"/>
    <property type="project" value="UniProtKB-UniRule"/>
</dbReference>
<evidence type="ECO:0000313" key="11">
    <source>
        <dbReference type="Proteomes" id="UP000661691"/>
    </source>
</evidence>
<dbReference type="Proteomes" id="UP000661691">
    <property type="component" value="Unassembled WGS sequence"/>
</dbReference>
<protein>
    <recommendedName>
        <fullName evidence="9">Kynurenine formamidase</fullName>
        <shortName evidence="9">KFA</shortName>
        <shortName evidence="9">KFase</shortName>
        <ecNumber evidence="9">3.5.1.9</ecNumber>
    </recommendedName>
    <alternativeName>
        <fullName evidence="9">Arylformamidase</fullName>
    </alternativeName>
    <alternativeName>
        <fullName evidence="9">N-formylkynurenine formamidase</fullName>
        <shortName evidence="9">FKF</shortName>
    </alternativeName>
</protein>
<evidence type="ECO:0000256" key="5">
    <source>
        <dbReference type="ARBA" id="ARBA00022833"/>
    </source>
</evidence>
<dbReference type="GO" id="GO:0008270">
    <property type="term" value="F:zinc ion binding"/>
    <property type="evidence" value="ECO:0007669"/>
    <property type="project" value="UniProtKB-UniRule"/>
</dbReference>
<evidence type="ECO:0000256" key="1">
    <source>
        <dbReference type="ARBA" id="ARBA00002204"/>
    </source>
</evidence>
<evidence type="ECO:0000256" key="3">
    <source>
        <dbReference type="ARBA" id="ARBA00022723"/>
    </source>
</evidence>
<organism evidence="10 11">
    <name type="scientific">Polycladospora coralii</name>
    <dbReference type="NCBI Taxonomy" id="2771432"/>
    <lineage>
        <taxon>Bacteria</taxon>
        <taxon>Bacillati</taxon>
        <taxon>Bacillota</taxon>
        <taxon>Bacilli</taxon>
        <taxon>Bacillales</taxon>
        <taxon>Thermoactinomycetaceae</taxon>
        <taxon>Polycladospora</taxon>
    </lineage>
</organism>